<reference evidence="1" key="2">
    <citation type="submission" date="2018-07" db="EMBL/GenBank/DDBJ databases">
        <authorList>
            <consortium name="NCBI Pathogen Detection Project"/>
        </authorList>
    </citation>
    <scope>NUCLEOTIDE SEQUENCE</scope>
    <source>
        <strain evidence="1">128-87</strain>
    </source>
</reference>
<dbReference type="EMBL" id="DAASUW010000016">
    <property type="protein sequence ID" value="HAE7123012.1"/>
    <property type="molecule type" value="Genomic_DNA"/>
</dbReference>
<organism evidence="1">
    <name type="scientific">Salmonella enterica subsp. diarizonae serovar 48:i:z</name>
    <dbReference type="NCBI Taxonomy" id="1192842"/>
    <lineage>
        <taxon>Bacteria</taxon>
        <taxon>Pseudomonadati</taxon>
        <taxon>Pseudomonadota</taxon>
        <taxon>Gammaproteobacteria</taxon>
        <taxon>Enterobacterales</taxon>
        <taxon>Enterobacteriaceae</taxon>
        <taxon>Salmonella</taxon>
    </lineage>
</organism>
<protein>
    <submittedName>
        <fullName evidence="1">Uncharacterized protein</fullName>
    </submittedName>
</protein>
<evidence type="ECO:0000313" key="1">
    <source>
        <dbReference type="EMBL" id="HAE7123012.1"/>
    </source>
</evidence>
<accession>A0A735VWQ3</accession>
<proteinExistence type="predicted"/>
<name>A0A735VWQ3_SALDZ</name>
<reference evidence="1" key="1">
    <citation type="journal article" date="2018" name="Genome Biol.">
        <title>SKESA: strategic k-mer extension for scrupulous assemblies.</title>
        <authorList>
            <person name="Souvorov A."/>
            <person name="Agarwala R."/>
            <person name="Lipman D.J."/>
        </authorList>
    </citation>
    <scope>NUCLEOTIDE SEQUENCE</scope>
    <source>
        <strain evidence="1">128-87</strain>
    </source>
</reference>
<comment type="caution">
    <text evidence="1">The sequence shown here is derived from an EMBL/GenBank/DDBJ whole genome shotgun (WGS) entry which is preliminary data.</text>
</comment>
<dbReference type="AlphaFoldDB" id="A0A735VWQ3"/>
<gene>
    <name evidence="1" type="ORF">GND69_002789</name>
</gene>
<sequence>MNEPVLVYSRQWPVTAALTALLSRVFSVRVIPLYTKGELICHLNDNPRSSLVLGLSPHEYVVALYGLYPLLSGRGILFVARRFYWTDYRLPEFFGMTPYRFCTWDELGRVSWREYFHWFRRLSAGENQTGRGEVGRFMTSGALLKTVNKWLYSRMEEWGLGLTGSVVLLLLAESRRVDLNVRELSMYRTGGLRKLGMTKHISCLYRGVQVRSELQMALQANEPGHTTAVSEPDKCS</sequence>